<dbReference type="InterPro" id="IPR001128">
    <property type="entry name" value="Cyt_P450"/>
</dbReference>
<keyword evidence="20" id="KW-1185">Reference proteome</keyword>
<dbReference type="Proteomes" id="UP000037510">
    <property type="component" value="Unassembled WGS sequence"/>
</dbReference>
<dbReference type="PROSITE" id="PS00086">
    <property type="entry name" value="CYTOCHROME_P450"/>
    <property type="match status" value="1"/>
</dbReference>
<dbReference type="EMBL" id="JTDY01000051">
    <property type="protein sequence ID" value="KOB79168.1"/>
    <property type="molecule type" value="Genomic_DNA"/>
</dbReference>
<evidence type="ECO:0000256" key="11">
    <source>
        <dbReference type="ARBA" id="ARBA00023002"/>
    </source>
</evidence>
<keyword evidence="14 18" id="KW-0472">Membrane</keyword>
<comment type="cofactor">
    <cofactor evidence="1 16">
        <name>heme</name>
        <dbReference type="ChEBI" id="CHEBI:30413"/>
    </cofactor>
</comment>
<evidence type="ECO:0000256" key="3">
    <source>
        <dbReference type="ARBA" id="ARBA00004174"/>
    </source>
</evidence>
<dbReference type="GO" id="GO:0016712">
    <property type="term" value="F:oxidoreductase activity, acting on paired donors, with incorporation or reduction of molecular oxygen, reduced flavin or flavoprotein as one donor, and incorporation of one atom of oxygen"/>
    <property type="evidence" value="ECO:0007669"/>
    <property type="project" value="UniProtKB-EC"/>
</dbReference>
<evidence type="ECO:0000256" key="15">
    <source>
        <dbReference type="ARBA" id="ARBA00047827"/>
    </source>
</evidence>
<evidence type="ECO:0000256" key="14">
    <source>
        <dbReference type="ARBA" id="ARBA00023136"/>
    </source>
</evidence>
<organism evidence="19 20">
    <name type="scientific">Operophtera brumata</name>
    <name type="common">Winter moth</name>
    <name type="synonym">Phalaena brumata</name>
    <dbReference type="NCBI Taxonomy" id="104452"/>
    <lineage>
        <taxon>Eukaryota</taxon>
        <taxon>Metazoa</taxon>
        <taxon>Ecdysozoa</taxon>
        <taxon>Arthropoda</taxon>
        <taxon>Hexapoda</taxon>
        <taxon>Insecta</taxon>
        <taxon>Pterygota</taxon>
        <taxon>Neoptera</taxon>
        <taxon>Endopterygota</taxon>
        <taxon>Lepidoptera</taxon>
        <taxon>Glossata</taxon>
        <taxon>Ditrysia</taxon>
        <taxon>Geometroidea</taxon>
        <taxon>Geometridae</taxon>
        <taxon>Larentiinae</taxon>
        <taxon>Operophtera</taxon>
    </lineage>
</organism>
<dbReference type="PRINTS" id="PR00465">
    <property type="entry name" value="EP450IV"/>
</dbReference>
<dbReference type="InterPro" id="IPR002403">
    <property type="entry name" value="Cyt_P450_E_grp-IV"/>
</dbReference>
<feature type="binding site" description="axial binding residue" evidence="16">
    <location>
        <position position="256"/>
    </location>
    <ligand>
        <name>heme</name>
        <dbReference type="ChEBI" id="CHEBI:30413"/>
    </ligand>
    <ligandPart>
        <name>Fe</name>
        <dbReference type="ChEBI" id="CHEBI:18248"/>
    </ligandPart>
</feature>
<reference evidence="19 20" key="1">
    <citation type="journal article" date="2015" name="Genome Biol. Evol.">
        <title>The genome of winter moth (Operophtera brumata) provides a genomic perspective on sexual dimorphism and phenology.</title>
        <authorList>
            <person name="Derks M.F."/>
            <person name="Smit S."/>
            <person name="Salis L."/>
            <person name="Schijlen E."/>
            <person name="Bossers A."/>
            <person name="Mateman C."/>
            <person name="Pijl A.S."/>
            <person name="de Ridder D."/>
            <person name="Groenen M.A."/>
            <person name="Visser M.E."/>
            <person name="Megens H.J."/>
        </authorList>
    </citation>
    <scope>NUCLEOTIDE SEQUENCE [LARGE SCALE GENOMIC DNA]</scope>
    <source>
        <strain evidence="19">WM2013NL</strain>
        <tissue evidence="19">Head and thorax</tissue>
    </source>
</reference>
<dbReference type="PANTHER" id="PTHR24292">
    <property type="entry name" value="CYTOCHROME P450"/>
    <property type="match status" value="1"/>
</dbReference>
<evidence type="ECO:0000256" key="16">
    <source>
        <dbReference type="PIRSR" id="PIRSR602403-1"/>
    </source>
</evidence>
<dbReference type="GO" id="GO:0005789">
    <property type="term" value="C:endoplasmic reticulum membrane"/>
    <property type="evidence" value="ECO:0007669"/>
    <property type="project" value="UniProtKB-SubCell"/>
</dbReference>
<dbReference type="EC" id="1.14.14.1" evidence="6"/>
<dbReference type="STRING" id="104452.A0A0L7LUM7"/>
<keyword evidence="13 17" id="KW-0503">Monooxygenase</keyword>
<keyword evidence="12 16" id="KW-0408">Iron</keyword>
<name>A0A0L7LUM7_OPEBR</name>
<evidence type="ECO:0000256" key="13">
    <source>
        <dbReference type="ARBA" id="ARBA00023033"/>
    </source>
</evidence>
<sequence>MESQSFARQLLQILAEDWKLIVILTTIFAFYFYYTSTFDFFKKKGIPFMKPVILLGNLGPRVRATKSFHDYQLEIYNRFKGSRFGGETFTNRLLFELKGGEWKGVRSTMTPVFSSARLKNMLPLLELCSNQMVTYFGQYGKFVSAEAKLLVTSHSFNVICFLLQFENLCFTLSETLRMYPPVSRVDRVVTKPYTLPETNIQLNIGDIVAIPIYGVHMDPEYYPEPQEFRPERFIGEDKKDRPSHLFLAFGAGPRNCIGLRFAMISAKIAMVCLMQNFKYTTCDKTQDPVTFDKRALLLKTSTGLWVRIDKL</sequence>
<dbReference type="GO" id="GO:0020037">
    <property type="term" value="F:heme binding"/>
    <property type="evidence" value="ECO:0007669"/>
    <property type="project" value="InterPro"/>
</dbReference>
<dbReference type="GO" id="GO:0005506">
    <property type="term" value="F:iron ion binding"/>
    <property type="evidence" value="ECO:0007669"/>
    <property type="project" value="InterPro"/>
</dbReference>
<keyword evidence="8 16" id="KW-0479">Metal-binding</keyword>
<keyword evidence="11 17" id="KW-0560">Oxidoreductase</keyword>
<evidence type="ECO:0000313" key="19">
    <source>
        <dbReference type="EMBL" id="KOB79168.1"/>
    </source>
</evidence>
<comment type="similarity">
    <text evidence="5 17">Belongs to the cytochrome P450 family.</text>
</comment>
<evidence type="ECO:0000313" key="20">
    <source>
        <dbReference type="Proteomes" id="UP000037510"/>
    </source>
</evidence>
<feature type="transmembrane region" description="Helical" evidence="18">
    <location>
        <begin position="20"/>
        <end position="41"/>
    </location>
</feature>
<evidence type="ECO:0000256" key="17">
    <source>
        <dbReference type="RuleBase" id="RU000461"/>
    </source>
</evidence>
<comment type="subcellular location">
    <subcellularLocation>
        <location evidence="4">Endoplasmic reticulum membrane</location>
        <topology evidence="4">Peripheral membrane protein</topology>
    </subcellularLocation>
    <subcellularLocation>
        <location evidence="3">Microsome membrane</location>
        <topology evidence="3">Peripheral membrane protein</topology>
    </subcellularLocation>
</comment>
<evidence type="ECO:0000256" key="10">
    <source>
        <dbReference type="ARBA" id="ARBA00022848"/>
    </source>
</evidence>
<keyword evidence="7 16" id="KW-0349">Heme</keyword>
<keyword evidence="18" id="KW-0812">Transmembrane</keyword>
<dbReference type="Gene3D" id="1.10.630.10">
    <property type="entry name" value="Cytochrome P450"/>
    <property type="match status" value="2"/>
</dbReference>
<dbReference type="InterPro" id="IPR036396">
    <property type="entry name" value="Cyt_P450_sf"/>
</dbReference>
<evidence type="ECO:0000256" key="9">
    <source>
        <dbReference type="ARBA" id="ARBA00022824"/>
    </source>
</evidence>
<protein>
    <recommendedName>
        <fullName evidence="6">unspecific monooxygenase</fullName>
        <ecNumber evidence="6">1.14.14.1</ecNumber>
    </recommendedName>
</protein>
<keyword evidence="9" id="KW-0256">Endoplasmic reticulum</keyword>
<evidence type="ECO:0000256" key="2">
    <source>
        <dbReference type="ARBA" id="ARBA00003690"/>
    </source>
</evidence>
<keyword evidence="10" id="KW-0492">Microsome</keyword>
<evidence type="ECO:0000256" key="12">
    <source>
        <dbReference type="ARBA" id="ARBA00023004"/>
    </source>
</evidence>
<dbReference type="Pfam" id="PF00067">
    <property type="entry name" value="p450"/>
    <property type="match status" value="1"/>
</dbReference>
<gene>
    <name evidence="19" type="ORF">OBRU01_00930</name>
</gene>
<dbReference type="InterPro" id="IPR017972">
    <property type="entry name" value="Cyt_P450_CS"/>
</dbReference>
<evidence type="ECO:0000256" key="1">
    <source>
        <dbReference type="ARBA" id="ARBA00001971"/>
    </source>
</evidence>
<evidence type="ECO:0000256" key="18">
    <source>
        <dbReference type="SAM" id="Phobius"/>
    </source>
</evidence>
<dbReference type="PANTHER" id="PTHR24292:SF104">
    <property type="entry name" value="CYTOCHROME P450 308A1-RELATED"/>
    <property type="match status" value="1"/>
</dbReference>
<dbReference type="AlphaFoldDB" id="A0A0L7LUM7"/>
<dbReference type="SUPFAM" id="SSF48264">
    <property type="entry name" value="Cytochrome P450"/>
    <property type="match status" value="1"/>
</dbReference>
<comment type="function">
    <text evidence="2">May be involved in the metabolism of insect hormones and in the breakdown of synthetic insecticides.</text>
</comment>
<evidence type="ECO:0000256" key="6">
    <source>
        <dbReference type="ARBA" id="ARBA00012109"/>
    </source>
</evidence>
<proteinExistence type="inferred from homology"/>
<comment type="catalytic activity">
    <reaction evidence="15">
        <text>an organic molecule + reduced [NADPH--hemoprotein reductase] + O2 = an alcohol + oxidized [NADPH--hemoprotein reductase] + H2O + H(+)</text>
        <dbReference type="Rhea" id="RHEA:17149"/>
        <dbReference type="Rhea" id="RHEA-COMP:11964"/>
        <dbReference type="Rhea" id="RHEA-COMP:11965"/>
        <dbReference type="ChEBI" id="CHEBI:15377"/>
        <dbReference type="ChEBI" id="CHEBI:15378"/>
        <dbReference type="ChEBI" id="CHEBI:15379"/>
        <dbReference type="ChEBI" id="CHEBI:30879"/>
        <dbReference type="ChEBI" id="CHEBI:57618"/>
        <dbReference type="ChEBI" id="CHEBI:58210"/>
        <dbReference type="ChEBI" id="CHEBI:142491"/>
        <dbReference type="EC" id="1.14.14.1"/>
    </reaction>
</comment>
<keyword evidence="18" id="KW-1133">Transmembrane helix</keyword>
<evidence type="ECO:0000256" key="8">
    <source>
        <dbReference type="ARBA" id="ARBA00022723"/>
    </source>
</evidence>
<comment type="caution">
    <text evidence="19">The sequence shown here is derived from an EMBL/GenBank/DDBJ whole genome shotgun (WGS) entry which is preliminary data.</text>
</comment>
<dbReference type="InterPro" id="IPR050476">
    <property type="entry name" value="Insect_CytP450_Detox"/>
</dbReference>
<evidence type="ECO:0000256" key="4">
    <source>
        <dbReference type="ARBA" id="ARBA00004406"/>
    </source>
</evidence>
<evidence type="ECO:0000256" key="7">
    <source>
        <dbReference type="ARBA" id="ARBA00022617"/>
    </source>
</evidence>
<evidence type="ECO:0000256" key="5">
    <source>
        <dbReference type="ARBA" id="ARBA00010617"/>
    </source>
</evidence>
<accession>A0A0L7LUM7</accession>